<dbReference type="Proteomes" id="UP000732380">
    <property type="component" value="Unassembled WGS sequence"/>
</dbReference>
<evidence type="ECO:0000313" key="1">
    <source>
        <dbReference type="EMBL" id="KAG6113819.1"/>
    </source>
</evidence>
<gene>
    <name evidence="1" type="ORF">E4U13_003632</name>
</gene>
<name>A0A9P7TPN0_9HYPO</name>
<dbReference type="InterPro" id="IPR043750">
    <property type="entry name" value="DUF5695"/>
</dbReference>
<dbReference type="EMBL" id="SRQM01000282">
    <property type="protein sequence ID" value="KAG6113819.1"/>
    <property type="molecule type" value="Genomic_DNA"/>
</dbReference>
<organism evidence="1 2">
    <name type="scientific">Claviceps humidiphila</name>
    <dbReference type="NCBI Taxonomy" id="1294629"/>
    <lineage>
        <taxon>Eukaryota</taxon>
        <taxon>Fungi</taxon>
        <taxon>Dikarya</taxon>
        <taxon>Ascomycota</taxon>
        <taxon>Pezizomycotina</taxon>
        <taxon>Sordariomycetes</taxon>
        <taxon>Hypocreomycetidae</taxon>
        <taxon>Hypocreales</taxon>
        <taxon>Clavicipitaceae</taxon>
        <taxon>Claviceps</taxon>
    </lineage>
</organism>
<reference evidence="1 2" key="1">
    <citation type="journal article" date="2020" name="bioRxiv">
        <title>Whole genome comparisons of ergot fungi reveals the divergence and evolution of species within the genus Claviceps are the result of varying mechanisms driving genome evolution and host range expansion.</title>
        <authorList>
            <person name="Wyka S.A."/>
            <person name="Mondo S.J."/>
            <person name="Liu M."/>
            <person name="Dettman J."/>
            <person name="Nalam V."/>
            <person name="Broders K.D."/>
        </authorList>
    </citation>
    <scope>NUCLEOTIDE SEQUENCE [LARGE SCALE GENOMIC DNA]</scope>
    <source>
        <strain evidence="1 2">LM576</strain>
    </source>
</reference>
<protein>
    <submittedName>
        <fullName evidence="1">Uncharacterized protein</fullName>
    </submittedName>
</protein>
<dbReference type="AlphaFoldDB" id="A0A9P7TPN0"/>
<sequence length="517" mass="58109">MIKSRSTLFADIVGSIDHVVCLSALHEPCTRSTLDLASRLSNFFLTKPWFSDANDPFNRTNSIISYDYEAGAQFTQEDRVWMAGIADEAGSIHEAIFLKSSVHPVASEIAKLELMANTAIWGNLQDKDGETPYGVKRSLFFYDPKVMPNYKYSPSVRPYDYVHVSAVYYSLYRAERVSPGILTRRSASWYLNQAYHTVMASQATRSDGTHITAYSHLGLMGETIWTHLLEDLKAENMTAEFKNMTHVMRERTKEWAGRSSPFGSEMGWDSTGQEPVFAWAKYFSNEDLQQKALNYIRGYMPTVAHWGWNGNARRYCDFVYGGKLRLLERMIHHYGSSLNALPLLTSYKYNRDPSSAAALYDLRVGYGGIMGPLSNINAEGFASTAFHSYPNRLKWDGYSGDYGPNYLGVIMGSCTYLVQHPDFGWISMGGNVASSSNNDVIVVEPRDTVRRSIYVAAMGLSVTFESVVITSFAYEPQSKKLTITLQAVPGDTKKASTIFKYESTRAARSRWRVLPLG</sequence>
<keyword evidence="2" id="KW-1185">Reference proteome</keyword>
<accession>A0A9P7TPN0</accession>
<comment type="caution">
    <text evidence="1">The sequence shown here is derived from an EMBL/GenBank/DDBJ whole genome shotgun (WGS) entry which is preliminary data.</text>
</comment>
<evidence type="ECO:0000313" key="2">
    <source>
        <dbReference type="Proteomes" id="UP000732380"/>
    </source>
</evidence>
<dbReference type="Pfam" id="PF18951">
    <property type="entry name" value="DUF5695"/>
    <property type="match status" value="1"/>
</dbReference>
<proteinExistence type="predicted"/>